<dbReference type="InterPro" id="IPR020846">
    <property type="entry name" value="MFS_dom"/>
</dbReference>
<dbReference type="PANTHER" id="PTHR23517">
    <property type="entry name" value="RESISTANCE PROTEIN MDTM, PUTATIVE-RELATED-RELATED"/>
    <property type="match status" value="1"/>
</dbReference>
<evidence type="ECO:0000256" key="7">
    <source>
        <dbReference type="SAM" id="MobiDB-lite"/>
    </source>
</evidence>
<feature type="transmembrane region" description="Helical" evidence="8">
    <location>
        <begin position="54"/>
        <end position="73"/>
    </location>
</feature>
<keyword evidence="6 8" id="KW-0472">Membrane</keyword>
<feature type="transmembrane region" description="Helical" evidence="8">
    <location>
        <begin position="306"/>
        <end position="328"/>
    </location>
</feature>
<dbReference type="KEGG" id="tfa:BW733_14860"/>
<evidence type="ECO:0000256" key="8">
    <source>
        <dbReference type="SAM" id="Phobius"/>
    </source>
</evidence>
<evidence type="ECO:0000256" key="5">
    <source>
        <dbReference type="ARBA" id="ARBA00022989"/>
    </source>
</evidence>
<feature type="compositionally biased region" description="Basic and acidic residues" evidence="7">
    <location>
        <begin position="457"/>
        <end position="479"/>
    </location>
</feature>
<dbReference type="GO" id="GO:0022857">
    <property type="term" value="F:transmembrane transporter activity"/>
    <property type="evidence" value="ECO:0007669"/>
    <property type="project" value="InterPro"/>
</dbReference>
<dbReference type="Gene3D" id="1.20.1250.20">
    <property type="entry name" value="MFS general substrate transporter like domains"/>
    <property type="match status" value="2"/>
</dbReference>
<dbReference type="STRING" id="399497.BW733_14860"/>
<evidence type="ECO:0000256" key="4">
    <source>
        <dbReference type="ARBA" id="ARBA00022692"/>
    </source>
</evidence>
<name>A0A1Q2D0N6_9ACTN</name>
<keyword evidence="11" id="KW-1185">Reference proteome</keyword>
<evidence type="ECO:0000256" key="2">
    <source>
        <dbReference type="ARBA" id="ARBA00022448"/>
    </source>
</evidence>
<feature type="domain" description="Major facilitator superfamily (MFS) profile" evidence="9">
    <location>
        <begin position="19"/>
        <end position="428"/>
    </location>
</feature>
<feature type="region of interest" description="Disordered" evidence="7">
    <location>
        <begin position="448"/>
        <end position="479"/>
    </location>
</feature>
<evidence type="ECO:0000256" key="3">
    <source>
        <dbReference type="ARBA" id="ARBA00022475"/>
    </source>
</evidence>
<evidence type="ECO:0000259" key="9">
    <source>
        <dbReference type="PROSITE" id="PS50850"/>
    </source>
</evidence>
<proteinExistence type="predicted"/>
<gene>
    <name evidence="10" type="ORF">BW733_14860</name>
</gene>
<protein>
    <recommendedName>
        <fullName evidence="9">Major facilitator superfamily (MFS) profile domain-containing protein</fullName>
    </recommendedName>
</protein>
<dbReference type="PROSITE" id="PS50850">
    <property type="entry name" value="MFS"/>
    <property type="match status" value="1"/>
</dbReference>
<dbReference type="Proteomes" id="UP000188235">
    <property type="component" value="Chromosome"/>
</dbReference>
<evidence type="ECO:0000313" key="11">
    <source>
        <dbReference type="Proteomes" id="UP000188235"/>
    </source>
</evidence>
<evidence type="ECO:0000256" key="1">
    <source>
        <dbReference type="ARBA" id="ARBA00004651"/>
    </source>
</evidence>
<accession>A0A1Q2D0N6</accession>
<dbReference type="Pfam" id="PF07690">
    <property type="entry name" value="MFS_1"/>
    <property type="match status" value="2"/>
</dbReference>
<dbReference type="AlphaFoldDB" id="A0A1Q2D0N6"/>
<dbReference type="EMBL" id="CP019607">
    <property type="protein sequence ID" value="AQP51913.1"/>
    <property type="molecule type" value="Genomic_DNA"/>
</dbReference>
<dbReference type="GO" id="GO:0005886">
    <property type="term" value="C:plasma membrane"/>
    <property type="evidence" value="ECO:0007669"/>
    <property type="project" value="UniProtKB-SubCell"/>
</dbReference>
<feature type="transmembrane region" description="Helical" evidence="8">
    <location>
        <begin position="398"/>
        <end position="421"/>
    </location>
</feature>
<dbReference type="InterPro" id="IPR011701">
    <property type="entry name" value="MFS"/>
</dbReference>
<keyword evidence="4 8" id="KW-0812">Transmembrane</keyword>
<keyword evidence="3" id="KW-1003">Cell membrane</keyword>
<evidence type="ECO:0000256" key="6">
    <source>
        <dbReference type="ARBA" id="ARBA00023136"/>
    </source>
</evidence>
<dbReference type="SUPFAM" id="SSF103473">
    <property type="entry name" value="MFS general substrate transporter"/>
    <property type="match status" value="1"/>
</dbReference>
<feature type="transmembrane region" description="Helical" evidence="8">
    <location>
        <begin position="260"/>
        <end position="286"/>
    </location>
</feature>
<feature type="transmembrane region" description="Helical" evidence="8">
    <location>
        <begin position="155"/>
        <end position="177"/>
    </location>
</feature>
<feature type="transmembrane region" description="Helical" evidence="8">
    <location>
        <begin position="335"/>
        <end position="354"/>
    </location>
</feature>
<evidence type="ECO:0000313" key="10">
    <source>
        <dbReference type="EMBL" id="AQP51913.1"/>
    </source>
</evidence>
<feature type="transmembrane region" description="Helical" evidence="8">
    <location>
        <begin position="85"/>
        <end position="108"/>
    </location>
</feature>
<comment type="subcellular location">
    <subcellularLocation>
        <location evidence="1">Cell membrane</location>
        <topology evidence="1">Multi-pass membrane protein</topology>
    </subcellularLocation>
</comment>
<feature type="transmembrane region" description="Helical" evidence="8">
    <location>
        <begin position="114"/>
        <end position="134"/>
    </location>
</feature>
<keyword evidence="5 8" id="KW-1133">Transmembrane helix</keyword>
<reference evidence="10 11" key="1">
    <citation type="journal article" date="2008" name="Int. J. Syst. Evol. Microbiol.">
        <title>Tessaracoccus flavescens sp. nov., isolated from marine sediment.</title>
        <authorList>
            <person name="Lee D.W."/>
            <person name="Lee S.D."/>
        </authorList>
    </citation>
    <scope>NUCLEOTIDE SEQUENCE [LARGE SCALE GENOMIC DNA]</scope>
    <source>
        <strain evidence="10 11">SST-39T</strain>
    </source>
</reference>
<feature type="transmembrane region" description="Helical" evidence="8">
    <location>
        <begin position="23"/>
        <end position="48"/>
    </location>
</feature>
<dbReference type="InterPro" id="IPR036259">
    <property type="entry name" value="MFS_trans_sf"/>
</dbReference>
<feature type="transmembrane region" description="Helical" evidence="8">
    <location>
        <begin position="183"/>
        <end position="205"/>
    </location>
</feature>
<keyword evidence="2" id="KW-0813">Transport</keyword>
<sequence>MAQHRANGEAGARQVLRSLIGPVYAPTLFQAVGMTAILPVIPLIALSLGFPVPAAAAITMITGIVGVLGPIPLASVMTVVGERRAMIATGILVALTQIGSLLLINHALTTTPTSWHRVGFIAALVVSSLCREVWVIGRQAYLGTALPPQFRARGMTTFGGMMRIGQVIGPLLGAGVIALGNEAWVIGLDALAMLVATLLVAVCMLPSDSSPRGRVTVRQASGRLPVEPTPHDPRRTAGITMLQAGIGIVPLTMARIARPLVVPLLGALLGLSAQEISLIFAISALVEIAMFIPAGSLMDSFGRTAVVVPCLFFSGAGYLLLVALAGTVGHSSRAVAFWALVASAALIAFGNGFGSGSVQTLGLDLSPEHNRTRHLARWSTITGSGRLLAPGLVAAVTLVWPITAAGAVIGGLCWFGALWSLRLLPQVTPRPPRGRWADRSVHLDPPLARVRHGCHGQADDSERCGTREEPRQQRRPLEQ</sequence>
<organism evidence="10 11">
    <name type="scientific">Tessaracoccus flavescens</name>
    <dbReference type="NCBI Taxonomy" id="399497"/>
    <lineage>
        <taxon>Bacteria</taxon>
        <taxon>Bacillati</taxon>
        <taxon>Actinomycetota</taxon>
        <taxon>Actinomycetes</taxon>
        <taxon>Propionibacteriales</taxon>
        <taxon>Propionibacteriaceae</taxon>
        <taxon>Tessaracoccus</taxon>
    </lineage>
</organism>
<dbReference type="RefSeq" id="WP_161490254.1">
    <property type="nucleotide sequence ID" value="NZ_CP019607.1"/>
</dbReference>
<dbReference type="InterPro" id="IPR050171">
    <property type="entry name" value="MFS_Transporters"/>
</dbReference>